<dbReference type="EMBL" id="JAUSUL010000002">
    <property type="protein sequence ID" value="MDQ0315973.1"/>
    <property type="molecule type" value="Genomic_DNA"/>
</dbReference>
<dbReference type="GO" id="GO:0005829">
    <property type="term" value="C:cytosol"/>
    <property type="evidence" value="ECO:0007669"/>
    <property type="project" value="TreeGrafter"/>
</dbReference>
<dbReference type="InterPro" id="IPR018653">
    <property type="entry name" value="ScfR_C"/>
</dbReference>
<dbReference type="InterPro" id="IPR010982">
    <property type="entry name" value="Lambda_DNA-bd_dom_sf"/>
</dbReference>
<gene>
    <name evidence="7" type="ORF">J2S73_002430</name>
</gene>
<comment type="caution">
    <text evidence="7">The sequence shown here is derived from an EMBL/GenBank/DDBJ whole genome shotgun (WGS) entry which is preliminary data.</text>
</comment>
<dbReference type="GO" id="GO:0003677">
    <property type="term" value="F:DNA binding"/>
    <property type="evidence" value="ECO:0007669"/>
    <property type="project" value="UniProtKB-KW"/>
</dbReference>
<accession>A0AAE4AT72</accession>
<feature type="compositionally biased region" description="Basic and acidic residues" evidence="5">
    <location>
        <begin position="526"/>
        <end position="536"/>
    </location>
</feature>
<dbReference type="SUPFAM" id="SSF47413">
    <property type="entry name" value="lambda repressor-like DNA-binding domains"/>
    <property type="match status" value="1"/>
</dbReference>
<dbReference type="InterPro" id="IPR010359">
    <property type="entry name" value="IrrE_HExxH"/>
</dbReference>
<organism evidence="7 8">
    <name type="scientific">Amorphus orientalis</name>
    <dbReference type="NCBI Taxonomy" id="649198"/>
    <lineage>
        <taxon>Bacteria</taxon>
        <taxon>Pseudomonadati</taxon>
        <taxon>Pseudomonadota</taxon>
        <taxon>Alphaproteobacteria</taxon>
        <taxon>Hyphomicrobiales</taxon>
        <taxon>Amorphaceae</taxon>
        <taxon>Amorphus</taxon>
    </lineage>
</organism>
<feature type="region of interest" description="Disordered" evidence="5">
    <location>
        <begin position="503"/>
        <end position="536"/>
    </location>
</feature>
<dbReference type="AlphaFoldDB" id="A0AAE4AT72"/>
<name>A0AAE4AT72_9HYPH</name>
<evidence type="ECO:0000256" key="1">
    <source>
        <dbReference type="ARBA" id="ARBA00007227"/>
    </source>
</evidence>
<dbReference type="GO" id="GO:0003700">
    <property type="term" value="F:DNA-binding transcription factor activity"/>
    <property type="evidence" value="ECO:0007669"/>
    <property type="project" value="TreeGrafter"/>
</dbReference>
<dbReference type="Pfam" id="PF06114">
    <property type="entry name" value="Peptidase_M78"/>
    <property type="match status" value="1"/>
</dbReference>
<keyword evidence="3" id="KW-0238">DNA-binding</keyword>
<dbReference type="PANTHER" id="PTHR46797:SF23">
    <property type="entry name" value="HTH-TYPE TRANSCRIPTIONAL REGULATOR SUTR"/>
    <property type="match status" value="1"/>
</dbReference>
<dbReference type="Gene3D" id="1.10.260.40">
    <property type="entry name" value="lambda repressor-like DNA-binding domains"/>
    <property type="match status" value="1"/>
</dbReference>
<feature type="domain" description="HTH cro/C1-type" evidence="6">
    <location>
        <begin position="10"/>
        <end position="64"/>
    </location>
</feature>
<dbReference type="RefSeq" id="WP_306885802.1">
    <property type="nucleotide sequence ID" value="NZ_JAUSUL010000002.1"/>
</dbReference>
<dbReference type="InterPro" id="IPR050807">
    <property type="entry name" value="TransReg_Diox_bact_type"/>
</dbReference>
<keyword evidence="4" id="KW-0804">Transcription</keyword>
<dbReference type="PANTHER" id="PTHR46797">
    <property type="entry name" value="HTH-TYPE TRANSCRIPTIONAL REGULATOR"/>
    <property type="match status" value="1"/>
</dbReference>
<dbReference type="SMART" id="SM00530">
    <property type="entry name" value="HTH_XRE"/>
    <property type="match status" value="1"/>
</dbReference>
<evidence type="ECO:0000256" key="2">
    <source>
        <dbReference type="ARBA" id="ARBA00023015"/>
    </source>
</evidence>
<proteinExistence type="inferred from homology"/>
<evidence type="ECO:0000256" key="5">
    <source>
        <dbReference type="SAM" id="MobiDB-lite"/>
    </source>
</evidence>
<dbReference type="Pfam" id="PF01381">
    <property type="entry name" value="HTH_3"/>
    <property type="match status" value="1"/>
</dbReference>
<evidence type="ECO:0000313" key="7">
    <source>
        <dbReference type="EMBL" id="MDQ0315973.1"/>
    </source>
</evidence>
<dbReference type="Proteomes" id="UP001229244">
    <property type="component" value="Unassembled WGS sequence"/>
</dbReference>
<evidence type="ECO:0000256" key="3">
    <source>
        <dbReference type="ARBA" id="ARBA00023125"/>
    </source>
</evidence>
<protein>
    <submittedName>
        <fullName evidence="7">Transcriptional regulator/transcriptional regulator with XRE-family HTH domain</fullName>
    </submittedName>
</protein>
<dbReference type="Pfam" id="PF09856">
    <property type="entry name" value="ScfRs"/>
    <property type="match status" value="1"/>
</dbReference>
<sequence length="536" mass="58864">MVRVPIGQRIRERRREAGLAQAALAAELDISPAYLSLIEHDKRYIGGKLLRRIADALELDLDYLTADQDSRLVEALMELARALGHEELDAATAAGFVGRYPEWARAFIRLHRSLQDATETALALSERLGRDPELMALSHQMLTQITSIRSFSEILAEHDDLAGAERRRFAGIIASESDGLTSSARTMIDTLQQSGNAFRPSSPANEVDDFIIDNRNYFASIEDAASQLRTELSSERLLSLDVLHRRLTEQHGVAVTSADEAPGACTTDRCLELPEGAAPTTLRFRLAHRLCELELADTFEKLAVPGRFSSPDARLRAKRALARYAAGALLFPYDAFVEAAEELRYDLDGLGARFQASFEQAAHRLVTLRAPGKEGVPFAFLRTDPAGNISKRFSIPGLRMPEYGGACPRWAIYSALGQSDQIVSQLAAMPDGGRYLFVAKRVSKVAMAHGRPATVFSVMLGCEAHYADRIVYGDAFASRRASLITPVGFECRSCRREDCDQRAHPPVFRPGPGETAEPLAPTAARTGERQKIAEGV</sequence>
<evidence type="ECO:0000259" key="6">
    <source>
        <dbReference type="PROSITE" id="PS50943"/>
    </source>
</evidence>
<dbReference type="PROSITE" id="PS50943">
    <property type="entry name" value="HTH_CROC1"/>
    <property type="match status" value="1"/>
</dbReference>
<comment type="similarity">
    <text evidence="1">Belongs to the short-chain fatty acyl-CoA assimilation regulator (ScfR) family.</text>
</comment>
<keyword evidence="8" id="KW-1185">Reference proteome</keyword>
<dbReference type="InterPro" id="IPR001387">
    <property type="entry name" value="Cro/C1-type_HTH"/>
</dbReference>
<evidence type="ECO:0000313" key="8">
    <source>
        <dbReference type="Proteomes" id="UP001229244"/>
    </source>
</evidence>
<evidence type="ECO:0000256" key="4">
    <source>
        <dbReference type="ARBA" id="ARBA00023163"/>
    </source>
</evidence>
<dbReference type="CDD" id="cd00093">
    <property type="entry name" value="HTH_XRE"/>
    <property type="match status" value="1"/>
</dbReference>
<keyword evidence="2" id="KW-0805">Transcription regulation</keyword>
<reference evidence="7" key="1">
    <citation type="submission" date="2023-07" db="EMBL/GenBank/DDBJ databases">
        <title>Genomic Encyclopedia of Type Strains, Phase IV (KMG-IV): sequencing the most valuable type-strain genomes for metagenomic binning, comparative biology and taxonomic classification.</title>
        <authorList>
            <person name="Goeker M."/>
        </authorList>
    </citation>
    <scope>NUCLEOTIDE SEQUENCE</scope>
    <source>
        <strain evidence="7">DSM 21202</strain>
    </source>
</reference>